<feature type="region of interest" description="Disordered" evidence="1">
    <location>
        <begin position="290"/>
        <end position="432"/>
    </location>
</feature>
<accession>A0ABN3N0C4</accession>
<name>A0ABN3N0C4_9ACTN</name>
<evidence type="ECO:0000256" key="2">
    <source>
        <dbReference type="SAM" id="Phobius"/>
    </source>
</evidence>
<feature type="compositionally biased region" description="Low complexity" evidence="1">
    <location>
        <begin position="295"/>
        <end position="304"/>
    </location>
</feature>
<feature type="compositionally biased region" description="Low complexity" evidence="1">
    <location>
        <begin position="314"/>
        <end position="332"/>
    </location>
</feature>
<feature type="transmembrane region" description="Helical" evidence="2">
    <location>
        <begin position="129"/>
        <end position="151"/>
    </location>
</feature>
<evidence type="ECO:0000256" key="1">
    <source>
        <dbReference type="SAM" id="MobiDB-lite"/>
    </source>
</evidence>
<feature type="transmembrane region" description="Helical" evidence="2">
    <location>
        <begin position="265"/>
        <end position="288"/>
    </location>
</feature>
<feature type="transmembrane region" description="Helical" evidence="2">
    <location>
        <begin position="233"/>
        <end position="253"/>
    </location>
</feature>
<keyword evidence="2" id="KW-0812">Transmembrane</keyword>
<sequence length="432" mass="42802">MGGRQWRGPINTAVAVAAGAGAAQLGLAYGLGIITWPPQADETAWAGNAAWATWVAAASVVLGALIADRSTRLHEPAVSDSNGRPVAAGSDGLWRFVLLASAAAGTLLPVALIAAPARATRHAGGLPPMTAAAAYGLAGLLVGLVVAAAALRSPPIARNLLGTVGFAWLVTVVAVVAGALSQAAPVALAGWPMGVSADDGWFRDMHLPGTALAIGGAVLIGVLAAGRPGRHRLGAAISGAAGPFLIASAYLAAGPSAFGVQTAHLSAYLVAPYVVLAGLAGSVLAVAFQGERGPGRPAGRPAAARPRRAPRTLPTPAVDAAVDADGPAPSSPGSKRALPRMRFSLGKSAAPESTPDTKPTAPSAPGRPGGPLFADGADPDRSLMAGAPSEGQADVESAADADTPKATPPRRPRARRANKSTDDESDAEGADA</sequence>
<comment type="caution">
    <text evidence="3">The sequence shown here is derived from an EMBL/GenBank/DDBJ whole genome shotgun (WGS) entry which is preliminary data.</text>
</comment>
<organism evidence="3 4">
    <name type="scientific">Pilimelia columellifera subsp. columellifera</name>
    <dbReference type="NCBI Taxonomy" id="706583"/>
    <lineage>
        <taxon>Bacteria</taxon>
        <taxon>Bacillati</taxon>
        <taxon>Actinomycetota</taxon>
        <taxon>Actinomycetes</taxon>
        <taxon>Micromonosporales</taxon>
        <taxon>Micromonosporaceae</taxon>
        <taxon>Pilimelia</taxon>
    </lineage>
</organism>
<feature type="transmembrane region" description="Helical" evidence="2">
    <location>
        <begin position="93"/>
        <end position="117"/>
    </location>
</feature>
<dbReference type="Proteomes" id="UP001499978">
    <property type="component" value="Unassembled WGS sequence"/>
</dbReference>
<proteinExistence type="predicted"/>
<gene>
    <name evidence="3" type="ORF">GCM10010201_04240</name>
</gene>
<keyword evidence="2" id="KW-0472">Membrane</keyword>
<feature type="transmembrane region" description="Helical" evidence="2">
    <location>
        <begin position="163"/>
        <end position="185"/>
    </location>
</feature>
<feature type="transmembrane region" description="Helical" evidence="2">
    <location>
        <begin position="48"/>
        <end position="67"/>
    </location>
</feature>
<dbReference type="RefSeq" id="WP_344167238.1">
    <property type="nucleotide sequence ID" value="NZ_BAAARY010000001.1"/>
</dbReference>
<feature type="transmembrane region" description="Helical" evidence="2">
    <location>
        <begin position="12"/>
        <end position="36"/>
    </location>
</feature>
<keyword evidence="2" id="KW-1133">Transmembrane helix</keyword>
<keyword evidence="4" id="KW-1185">Reference proteome</keyword>
<evidence type="ECO:0000313" key="4">
    <source>
        <dbReference type="Proteomes" id="UP001499978"/>
    </source>
</evidence>
<feature type="compositionally biased region" description="Acidic residues" evidence="1">
    <location>
        <begin position="423"/>
        <end position="432"/>
    </location>
</feature>
<protein>
    <submittedName>
        <fullName evidence="3">Uncharacterized protein</fullName>
    </submittedName>
</protein>
<feature type="compositionally biased region" description="Basic residues" evidence="1">
    <location>
        <begin position="408"/>
        <end position="418"/>
    </location>
</feature>
<evidence type="ECO:0000313" key="3">
    <source>
        <dbReference type="EMBL" id="GAA2512180.1"/>
    </source>
</evidence>
<reference evidence="3 4" key="1">
    <citation type="journal article" date="2019" name="Int. J. Syst. Evol. Microbiol.">
        <title>The Global Catalogue of Microorganisms (GCM) 10K type strain sequencing project: providing services to taxonomists for standard genome sequencing and annotation.</title>
        <authorList>
            <consortium name="The Broad Institute Genomics Platform"/>
            <consortium name="The Broad Institute Genome Sequencing Center for Infectious Disease"/>
            <person name="Wu L."/>
            <person name="Ma J."/>
        </authorList>
    </citation>
    <scope>NUCLEOTIDE SEQUENCE [LARGE SCALE GENOMIC DNA]</scope>
    <source>
        <strain evidence="3 4">JCM 3367</strain>
    </source>
</reference>
<feature type="transmembrane region" description="Helical" evidence="2">
    <location>
        <begin position="205"/>
        <end position="226"/>
    </location>
</feature>
<dbReference type="EMBL" id="BAAARY010000001">
    <property type="protein sequence ID" value="GAA2512180.1"/>
    <property type="molecule type" value="Genomic_DNA"/>
</dbReference>